<name>A0ABW2ULE6_9RHOB</name>
<dbReference type="RefSeq" id="WP_377405576.1">
    <property type="nucleotide sequence ID" value="NZ_JBHTFQ010000008.1"/>
</dbReference>
<feature type="region of interest" description="Disordered" evidence="1">
    <location>
        <begin position="1"/>
        <end position="24"/>
    </location>
</feature>
<gene>
    <name evidence="2" type="primary">phnH</name>
    <name evidence="2" type="ORF">ACFQXB_15280</name>
</gene>
<comment type="caution">
    <text evidence="2">The sequence shown here is derived from an EMBL/GenBank/DDBJ whole genome shotgun (WGS) entry which is preliminary data.</text>
</comment>
<dbReference type="EMBL" id="JBHTFQ010000008">
    <property type="protein sequence ID" value="MFC7705552.1"/>
    <property type="molecule type" value="Genomic_DNA"/>
</dbReference>
<dbReference type="Proteomes" id="UP001596516">
    <property type="component" value="Unassembled WGS sequence"/>
</dbReference>
<proteinExistence type="predicted"/>
<protein>
    <submittedName>
        <fullName evidence="2">Phosphonate C-P lyase system protein PhnH</fullName>
    </submittedName>
</protein>
<evidence type="ECO:0000256" key="1">
    <source>
        <dbReference type="SAM" id="MobiDB-lite"/>
    </source>
</evidence>
<dbReference type="InterPro" id="IPR038058">
    <property type="entry name" value="PhnH-like_sp"/>
</dbReference>
<dbReference type="Gene3D" id="3.40.50.11310">
    <property type="entry name" value="Bacterial phosphonate metabolism protein PhnH"/>
    <property type="match status" value="1"/>
</dbReference>
<organism evidence="2 3">
    <name type="scientific">Plastorhodobacter daqingensis</name>
    <dbReference type="NCBI Taxonomy" id="1387281"/>
    <lineage>
        <taxon>Bacteria</taxon>
        <taxon>Pseudomonadati</taxon>
        <taxon>Pseudomonadota</taxon>
        <taxon>Alphaproteobacteria</taxon>
        <taxon>Rhodobacterales</taxon>
        <taxon>Paracoccaceae</taxon>
        <taxon>Plastorhodobacter</taxon>
    </lineage>
</organism>
<accession>A0ABW2ULE6</accession>
<keyword evidence="3" id="KW-1185">Reference proteome</keyword>
<reference evidence="3" key="1">
    <citation type="journal article" date="2019" name="Int. J. Syst. Evol. Microbiol.">
        <title>The Global Catalogue of Microorganisms (GCM) 10K type strain sequencing project: providing services to taxonomists for standard genome sequencing and annotation.</title>
        <authorList>
            <consortium name="The Broad Institute Genomics Platform"/>
            <consortium name="The Broad Institute Genome Sequencing Center for Infectious Disease"/>
            <person name="Wu L."/>
            <person name="Ma J."/>
        </authorList>
    </citation>
    <scope>NUCLEOTIDE SEQUENCE [LARGE SCALE GENOMIC DNA]</scope>
    <source>
        <strain evidence="3">CGMCC 1.12750</strain>
    </source>
</reference>
<dbReference type="Pfam" id="PF05845">
    <property type="entry name" value="PhnH"/>
    <property type="match status" value="1"/>
</dbReference>
<dbReference type="GO" id="GO:0016829">
    <property type="term" value="F:lyase activity"/>
    <property type="evidence" value="ECO:0007669"/>
    <property type="project" value="UniProtKB-KW"/>
</dbReference>
<evidence type="ECO:0000313" key="2">
    <source>
        <dbReference type="EMBL" id="MFC7705552.1"/>
    </source>
</evidence>
<keyword evidence="2" id="KW-0456">Lyase</keyword>
<evidence type="ECO:0000313" key="3">
    <source>
        <dbReference type="Proteomes" id="UP001596516"/>
    </source>
</evidence>
<dbReference type="InterPro" id="IPR008772">
    <property type="entry name" value="Phosphonate_metab_PhnH"/>
</dbReference>
<dbReference type="SUPFAM" id="SSF159709">
    <property type="entry name" value="PhnH-like"/>
    <property type="match status" value="1"/>
</dbReference>
<dbReference type="NCBIfam" id="TIGR03292">
    <property type="entry name" value="PhnH_redo"/>
    <property type="match status" value="1"/>
</dbReference>
<sequence length="198" mass="20705">MLSPDLTPAPQETRVAPPEMSREEARDTATYEALLWAFARPGLVRDLPVVPDAPAEPAMALILAALIDRECRVMTDDPALAAQARQAGAAIVPAPEADHAFVAGDAALRVLPDLPSGSALYPDAAATLVIAAPIGRGRELRLQGPGVEPGGITLRLGLPPGFAAARARAIRYPAGIDILVVEGHRVVALPRSTLLEEI</sequence>